<dbReference type="Pfam" id="PF00271">
    <property type="entry name" value="Helicase_C"/>
    <property type="match status" value="1"/>
</dbReference>
<evidence type="ECO:0000259" key="5">
    <source>
        <dbReference type="PROSITE" id="PS51194"/>
    </source>
</evidence>
<proteinExistence type="predicted"/>
<dbReference type="SUPFAM" id="SSF52540">
    <property type="entry name" value="P-loop containing nucleoside triphosphate hydrolases"/>
    <property type="match status" value="2"/>
</dbReference>
<keyword evidence="3" id="KW-0067">ATP-binding</keyword>
<dbReference type="Pfam" id="PF00176">
    <property type="entry name" value="SNF2-rel_dom"/>
    <property type="match status" value="1"/>
</dbReference>
<dbReference type="Gene3D" id="3.40.50.10810">
    <property type="entry name" value="Tandem AAA-ATPase domain"/>
    <property type="match status" value="1"/>
</dbReference>
<dbReference type="GO" id="GO:0005524">
    <property type="term" value="F:ATP binding"/>
    <property type="evidence" value="ECO:0007669"/>
    <property type="project" value="UniProtKB-KW"/>
</dbReference>
<evidence type="ECO:0000256" key="3">
    <source>
        <dbReference type="ARBA" id="ARBA00022840"/>
    </source>
</evidence>
<dbReference type="SMART" id="SM00490">
    <property type="entry name" value="HELICc"/>
    <property type="match status" value="1"/>
</dbReference>
<evidence type="ECO:0000256" key="1">
    <source>
        <dbReference type="ARBA" id="ARBA00022741"/>
    </source>
</evidence>
<evidence type="ECO:0000313" key="7">
    <source>
        <dbReference type="Proteomes" id="UP000724874"/>
    </source>
</evidence>
<dbReference type="InterPro" id="IPR027417">
    <property type="entry name" value="P-loop_NTPase"/>
</dbReference>
<name>A0A9P5N815_GYMJU</name>
<dbReference type="PROSITE" id="PS51194">
    <property type="entry name" value="HELICASE_CTER"/>
    <property type="match status" value="1"/>
</dbReference>
<dbReference type="CDD" id="cd18793">
    <property type="entry name" value="SF2_C_SNF"/>
    <property type="match status" value="1"/>
</dbReference>
<reference evidence="6" key="1">
    <citation type="submission" date="2020-11" db="EMBL/GenBank/DDBJ databases">
        <authorList>
            <consortium name="DOE Joint Genome Institute"/>
            <person name="Ahrendt S."/>
            <person name="Riley R."/>
            <person name="Andreopoulos W."/>
            <person name="LaButti K."/>
            <person name="Pangilinan J."/>
            <person name="Ruiz-duenas F.J."/>
            <person name="Barrasa J.M."/>
            <person name="Sanchez-Garcia M."/>
            <person name="Camarero S."/>
            <person name="Miyauchi S."/>
            <person name="Serrano A."/>
            <person name="Linde D."/>
            <person name="Babiker R."/>
            <person name="Drula E."/>
            <person name="Ayuso-Fernandez I."/>
            <person name="Pacheco R."/>
            <person name="Padilla G."/>
            <person name="Ferreira P."/>
            <person name="Barriuso J."/>
            <person name="Kellner H."/>
            <person name="Castanera R."/>
            <person name="Alfaro M."/>
            <person name="Ramirez L."/>
            <person name="Pisabarro A.G."/>
            <person name="Kuo A."/>
            <person name="Tritt A."/>
            <person name="Lipzen A."/>
            <person name="He G."/>
            <person name="Yan M."/>
            <person name="Ng V."/>
            <person name="Cullen D."/>
            <person name="Martin F."/>
            <person name="Rosso M.-N."/>
            <person name="Henrissat B."/>
            <person name="Hibbett D."/>
            <person name="Martinez A.T."/>
            <person name="Grigoriev I.V."/>
        </authorList>
    </citation>
    <scope>NUCLEOTIDE SEQUENCE</scope>
    <source>
        <strain evidence="6">AH 44721</strain>
    </source>
</reference>
<dbReference type="PANTHER" id="PTHR45626:SF22">
    <property type="entry name" value="DNA REPAIR PROTEIN RAD5"/>
    <property type="match status" value="1"/>
</dbReference>
<evidence type="ECO:0000256" key="2">
    <source>
        <dbReference type="ARBA" id="ARBA00022801"/>
    </source>
</evidence>
<dbReference type="InterPro" id="IPR014001">
    <property type="entry name" value="Helicase_ATP-bd"/>
</dbReference>
<feature type="region of interest" description="Disordered" evidence="4">
    <location>
        <begin position="675"/>
        <end position="695"/>
    </location>
</feature>
<dbReference type="GO" id="GO:0006281">
    <property type="term" value="P:DNA repair"/>
    <property type="evidence" value="ECO:0007669"/>
    <property type="project" value="TreeGrafter"/>
</dbReference>
<dbReference type="InterPro" id="IPR050628">
    <property type="entry name" value="SNF2_RAD54_helicase_TF"/>
</dbReference>
<keyword evidence="7" id="KW-1185">Reference proteome</keyword>
<dbReference type="Proteomes" id="UP000724874">
    <property type="component" value="Unassembled WGS sequence"/>
</dbReference>
<dbReference type="InterPro" id="IPR000330">
    <property type="entry name" value="SNF2_N"/>
</dbReference>
<gene>
    <name evidence="6" type="ORF">CPB84DRAFT_1690709</name>
</gene>
<comment type="caution">
    <text evidence="6">The sequence shown here is derived from an EMBL/GenBank/DDBJ whole genome shotgun (WGS) entry which is preliminary data.</text>
</comment>
<feature type="domain" description="Helicase C-terminal" evidence="5">
    <location>
        <begin position="805"/>
        <end position="988"/>
    </location>
</feature>
<evidence type="ECO:0000313" key="6">
    <source>
        <dbReference type="EMBL" id="KAF8873541.1"/>
    </source>
</evidence>
<dbReference type="InterPro" id="IPR049730">
    <property type="entry name" value="SNF2/RAD54-like_C"/>
</dbReference>
<dbReference type="PANTHER" id="PTHR45626">
    <property type="entry name" value="TRANSCRIPTION TERMINATION FACTOR 2-RELATED"/>
    <property type="match status" value="1"/>
</dbReference>
<dbReference type="GO" id="GO:0008094">
    <property type="term" value="F:ATP-dependent activity, acting on DNA"/>
    <property type="evidence" value="ECO:0007669"/>
    <property type="project" value="TreeGrafter"/>
</dbReference>
<keyword evidence="2 6" id="KW-0378">Hydrolase</keyword>
<organism evidence="6 7">
    <name type="scientific">Gymnopilus junonius</name>
    <name type="common">Spectacular rustgill mushroom</name>
    <name type="synonym">Gymnopilus spectabilis subsp. junonius</name>
    <dbReference type="NCBI Taxonomy" id="109634"/>
    <lineage>
        <taxon>Eukaryota</taxon>
        <taxon>Fungi</taxon>
        <taxon>Dikarya</taxon>
        <taxon>Basidiomycota</taxon>
        <taxon>Agaricomycotina</taxon>
        <taxon>Agaricomycetes</taxon>
        <taxon>Agaricomycetidae</taxon>
        <taxon>Agaricales</taxon>
        <taxon>Agaricineae</taxon>
        <taxon>Hymenogastraceae</taxon>
        <taxon>Gymnopilus</taxon>
    </lineage>
</organism>
<dbReference type="GO" id="GO:0016787">
    <property type="term" value="F:hydrolase activity"/>
    <property type="evidence" value="ECO:0007669"/>
    <property type="project" value="UniProtKB-KW"/>
</dbReference>
<protein>
    <submittedName>
        <fullName evidence="6">P-loop containing nucleoside triphosphate hydrolase protein</fullName>
    </submittedName>
</protein>
<accession>A0A9P5N815</accession>
<dbReference type="AlphaFoldDB" id="A0A9P5N815"/>
<dbReference type="Gene3D" id="3.40.50.300">
    <property type="entry name" value="P-loop containing nucleotide triphosphate hydrolases"/>
    <property type="match status" value="1"/>
</dbReference>
<dbReference type="SMART" id="SM00487">
    <property type="entry name" value="DEXDc"/>
    <property type="match status" value="1"/>
</dbReference>
<keyword evidence="1" id="KW-0547">Nucleotide-binding</keyword>
<dbReference type="GO" id="GO:0005634">
    <property type="term" value="C:nucleus"/>
    <property type="evidence" value="ECO:0007669"/>
    <property type="project" value="TreeGrafter"/>
</dbReference>
<dbReference type="InterPro" id="IPR001650">
    <property type="entry name" value="Helicase_C-like"/>
</dbReference>
<dbReference type="OrthoDB" id="3270319at2759"/>
<evidence type="ECO:0000256" key="4">
    <source>
        <dbReference type="SAM" id="MobiDB-lite"/>
    </source>
</evidence>
<sequence length="988" mass="111166">MPSHTIPSALASLFVDGNGAPWQYSKWKEITGVQHGLFPPEDSQLPLGWTRPVSDSVQAYFSQFGNLTSEDARIKFASSRAGGVIPGRDAFRTWVTSNWSKWKIHSRITDVFTARDIHPITLYSKDPDLRNKQISSFFIPLILDELGASLFGEDALDEDGRVPYVLRLFLQQIAQRTWMVTTRQMARSKQKLAALEAAARVAFEDLDRDKLTKGKILTVIRAVHRWKNLADLFNDPKTSELIVQMDEELQHLMEGLGAQIKSKSVKHVKKDHPAAKLCNVEKVSLQQLAKQEEVEEIFKYFVELFQGEASSEIGPAIDEQPTLSIPFAERIDNADPGMEVEARMPAEELAKNLGFHSNLPLLFNRHRHSAGFTAWDPKYSHLFRETDSAKASQDLLPLKLHWHQIAGVHAIVRKVFSAVPDPDHCTGILLADEVGLGKTFQAGTLVAFLSDLVLRQERNLPLPPLIVKQPFLGEDSLLPKLPHLIIVPGTLLGQWESELRVILKPSSFDIFVYGSGKDAQEAFWNSSNSFAQSVHTANRIIIASHSAVMNDFSRLFKSRRSSGRQLPWAPRAHVSGFDTLVSKTLYGQKYLSVTLDEAHEFRNTTKHAAALALVELACIRLIATATPLQTSNQDTAAMGRLCGIRHFLGEVAHAEEKMDAKNLRRAKKELAEMGRWRRQEHQRKPAQAVPDRDIQAPPKQFDGRIIRRTVASLDYEDKPILPLPKCVSILGPVELTEREKKIITVLSDNVKDDVSNANGSKKISSKSFYIEYRMAVGYAQEARGPILHFKTLEEWEQAKSTKMDVVARIIRHTLSSDKAPPVKFIDGYPDFPPVPPVMPGEVPSNKVAVFQEFPSLGRVLRNVLDLYKIPHVFIDGQTSYEKRTRIIHQFNTDPEIRTLIFSSVGSVGLNLSRANTIIFLDQPWSAQDERQIRGRVHRQPQRQVVYSYHILAKDTADIILSSQARGKRDMMEAFLSKKKGQGKPLLSS</sequence>
<dbReference type="InterPro" id="IPR038718">
    <property type="entry name" value="SNF2-like_sf"/>
</dbReference>
<dbReference type="EMBL" id="JADNYJ010000234">
    <property type="protein sequence ID" value="KAF8873541.1"/>
    <property type="molecule type" value="Genomic_DNA"/>
</dbReference>